<keyword evidence="10" id="KW-1185">Reference proteome</keyword>
<dbReference type="NCBIfam" id="TIGR01557">
    <property type="entry name" value="myb_SHAQKYF"/>
    <property type="match status" value="1"/>
</dbReference>
<accession>A0ABD3DR12</accession>
<keyword evidence="3" id="KW-0805">Transcription regulation</keyword>
<dbReference type="PROSITE" id="PS51294">
    <property type="entry name" value="HTH_MYB"/>
    <property type="match status" value="1"/>
</dbReference>
<evidence type="ECO:0000256" key="4">
    <source>
        <dbReference type="ARBA" id="ARBA00023054"/>
    </source>
</evidence>
<dbReference type="Pfam" id="PF14379">
    <property type="entry name" value="Myb_CC_LHEQLE"/>
    <property type="match status" value="1"/>
</dbReference>
<evidence type="ECO:0000313" key="10">
    <source>
        <dbReference type="Proteomes" id="UP001632038"/>
    </source>
</evidence>
<dbReference type="AlphaFoldDB" id="A0ABD3DR12"/>
<organism evidence="9 10">
    <name type="scientific">Castilleja foliolosa</name>
    <dbReference type="NCBI Taxonomy" id="1961234"/>
    <lineage>
        <taxon>Eukaryota</taxon>
        <taxon>Viridiplantae</taxon>
        <taxon>Streptophyta</taxon>
        <taxon>Embryophyta</taxon>
        <taxon>Tracheophyta</taxon>
        <taxon>Spermatophyta</taxon>
        <taxon>Magnoliopsida</taxon>
        <taxon>eudicotyledons</taxon>
        <taxon>Gunneridae</taxon>
        <taxon>Pentapetalae</taxon>
        <taxon>asterids</taxon>
        <taxon>lamiids</taxon>
        <taxon>Lamiales</taxon>
        <taxon>Orobanchaceae</taxon>
        <taxon>Pedicularideae</taxon>
        <taxon>Castillejinae</taxon>
        <taxon>Castilleja</taxon>
    </lineage>
</organism>
<gene>
    <name evidence="9" type="ORF">CASFOL_014115</name>
</gene>
<protein>
    <recommendedName>
        <fullName evidence="8">HTH myb-type domain-containing protein</fullName>
    </recommendedName>
</protein>
<name>A0ABD3DR12_9LAMI</name>
<evidence type="ECO:0000259" key="8">
    <source>
        <dbReference type="PROSITE" id="PS51294"/>
    </source>
</evidence>
<dbReference type="PANTHER" id="PTHR31499:SF49">
    <property type="entry name" value="PROTEIN PHOSPHATE STARVATION RESPONSE 1-LIKE ISOFORM X1"/>
    <property type="match status" value="1"/>
</dbReference>
<feature type="compositionally biased region" description="Low complexity" evidence="7">
    <location>
        <begin position="211"/>
        <end position="226"/>
    </location>
</feature>
<evidence type="ECO:0000256" key="5">
    <source>
        <dbReference type="ARBA" id="ARBA00023163"/>
    </source>
</evidence>
<comment type="similarity">
    <text evidence="2">Belongs to the MYB-CC family.</text>
</comment>
<evidence type="ECO:0000256" key="6">
    <source>
        <dbReference type="ARBA" id="ARBA00023242"/>
    </source>
</evidence>
<dbReference type="Pfam" id="PF00249">
    <property type="entry name" value="Myb_DNA-binding"/>
    <property type="match status" value="1"/>
</dbReference>
<evidence type="ECO:0000256" key="7">
    <source>
        <dbReference type="SAM" id="MobiDB-lite"/>
    </source>
</evidence>
<keyword evidence="4" id="KW-0175">Coiled coil</keyword>
<dbReference type="GO" id="GO:0005634">
    <property type="term" value="C:nucleus"/>
    <property type="evidence" value="ECO:0007669"/>
    <property type="project" value="UniProtKB-SubCell"/>
</dbReference>
<dbReference type="InterPro" id="IPR046955">
    <property type="entry name" value="PHR1-like"/>
</dbReference>
<evidence type="ECO:0000256" key="3">
    <source>
        <dbReference type="ARBA" id="ARBA00023015"/>
    </source>
</evidence>
<proteinExistence type="inferred from homology"/>
<evidence type="ECO:0000256" key="2">
    <source>
        <dbReference type="ARBA" id="ARBA00006783"/>
    </source>
</evidence>
<dbReference type="InterPro" id="IPR025756">
    <property type="entry name" value="Myb_CC_LHEQLE"/>
</dbReference>
<reference evidence="10" key="1">
    <citation type="journal article" date="2024" name="IScience">
        <title>Strigolactones Initiate the Formation of Haustorium-like Structures in Castilleja.</title>
        <authorList>
            <person name="Buerger M."/>
            <person name="Peterson D."/>
            <person name="Chory J."/>
        </authorList>
    </citation>
    <scope>NUCLEOTIDE SEQUENCE [LARGE SCALE GENOMIC DNA]</scope>
</reference>
<dbReference type="EMBL" id="JAVIJP010000016">
    <property type="protein sequence ID" value="KAL3643300.1"/>
    <property type="molecule type" value="Genomic_DNA"/>
</dbReference>
<comment type="caution">
    <text evidence="9">The sequence shown here is derived from an EMBL/GenBank/DDBJ whole genome shotgun (WGS) entry which is preliminary data.</text>
</comment>
<dbReference type="InterPro" id="IPR009057">
    <property type="entry name" value="Homeodomain-like_sf"/>
</dbReference>
<feature type="domain" description="HTH myb-type" evidence="8">
    <location>
        <begin position="40"/>
        <end position="100"/>
    </location>
</feature>
<dbReference type="InterPro" id="IPR006447">
    <property type="entry name" value="Myb_dom_plants"/>
</dbReference>
<dbReference type="Proteomes" id="UP001632038">
    <property type="component" value="Unassembled WGS sequence"/>
</dbReference>
<dbReference type="Gene3D" id="1.10.10.60">
    <property type="entry name" value="Homeodomain-like"/>
    <property type="match status" value="1"/>
</dbReference>
<feature type="region of interest" description="Disordered" evidence="7">
    <location>
        <begin position="194"/>
        <end position="227"/>
    </location>
</feature>
<keyword evidence="5" id="KW-0804">Transcription</keyword>
<comment type="subcellular location">
    <subcellularLocation>
        <location evidence="1">Nucleus</location>
    </subcellularLocation>
</comment>
<dbReference type="SUPFAM" id="SSF46689">
    <property type="entry name" value="Homeodomain-like"/>
    <property type="match status" value="1"/>
</dbReference>
<dbReference type="PANTHER" id="PTHR31499">
    <property type="entry name" value="MYB FAMILY TRANSCRIPTION FACTOR PHL11"/>
    <property type="match status" value="1"/>
</dbReference>
<dbReference type="InterPro" id="IPR017930">
    <property type="entry name" value="Myb_dom"/>
</dbReference>
<sequence>MFPRLIQPREAILSPENIQVSTYGGFGQRGGGDPCLVLTSDPKPRLRWTADLHERFVDAVTQLGGPGKATPKAILRTMGVKGLTLFHLKSHLQKYRLGKQSGKEFGEVSNDGAYLLDSPCGSDSPQNLQAPDMNMGYEVKEALRAQMEVQGKLHLQVEAEKHLQIRHDAEKRYMAMLERACKMLADQILGSTVTNDEGDGYQGNGSKAPTINNSNSKNSPNPLISSYPSQSAEALSFIEIPQNNLHQQRGDCSTESCLTVTSHDSLVGLPSSPGIKRVMLNVDSTNASLVWGESDVYTSDLHMVQVSSRGIAGCGV</sequence>
<dbReference type="InterPro" id="IPR001005">
    <property type="entry name" value="SANT/Myb"/>
</dbReference>
<evidence type="ECO:0000256" key="1">
    <source>
        <dbReference type="ARBA" id="ARBA00004123"/>
    </source>
</evidence>
<keyword evidence="6" id="KW-0539">Nucleus</keyword>
<dbReference type="FunFam" id="1.10.10.60:FF:000002">
    <property type="entry name" value="Myb family transcription factor"/>
    <property type="match status" value="1"/>
</dbReference>
<evidence type="ECO:0000313" key="9">
    <source>
        <dbReference type="EMBL" id="KAL3643300.1"/>
    </source>
</evidence>